<dbReference type="EMBL" id="CAJPDR010000434">
    <property type="protein sequence ID" value="CAF9936147.1"/>
    <property type="molecule type" value="Genomic_DNA"/>
</dbReference>
<keyword evidence="2" id="KW-1185">Reference proteome</keyword>
<dbReference type="Proteomes" id="UP000664203">
    <property type="component" value="Unassembled WGS sequence"/>
</dbReference>
<organism evidence="1 2">
    <name type="scientific">Alectoria fallacina</name>
    <dbReference type="NCBI Taxonomy" id="1903189"/>
    <lineage>
        <taxon>Eukaryota</taxon>
        <taxon>Fungi</taxon>
        <taxon>Dikarya</taxon>
        <taxon>Ascomycota</taxon>
        <taxon>Pezizomycotina</taxon>
        <taxon>Lecanoromycetes</taxon>
        <taxon>OSLEUM clade</taxon>
        <taxon>Lecanoromycetidae</taxon>
        <taxon>Lecanorales</taxon>
        <taxon>Lecanorineae</taxon>
        <taxon>Parmeliaceae</taxon>
        <taxon>Alectoria</taxon>
    </lineage>
</organism>
<gene>
    <name evidence="1" type="ORF">ALECFALPRED_006715</name>
</gene>
<dbReference type="OrthoDB" id="5422144at2759"/>
<name>A0A8H3G3R1_9LECA</name>
<sequence>MEDLAFMDQNAELPLTPINSWSLPQYDIIVNVASTRVQWAIYGLQLTVKIISGTPVAFQPCEGRFFWQRSYQGRINFMRRGTGPTSLLGAHQATKSDAPDLKTFFNKSLAGGAGADEGLNAILWTADPDISTIADNNSNSELTNLHSPQLQVVPTYNGLPMTSNSIFAIALAKMVLGAEKGPQQACTGIRDGSFDMVPILDTQGQSLLKFHSLIKGHEGTD</sequence>
<comment type="caution">
    <text evidence="1">The sequence shown here is derived from an EMBL/GenBank/DDBJ whole genome shotgun (WGS) entry which is preliminary data.</text>
</comment>
<reference evidence="1" key="1">
    <citation type="submission" date="2021-03" db="EMBL/GenBank/DDBJ databases">
        <authorList>
            <person name="Tagirdzhanova G."/>
        </authorList>
    </citation>
    <scope>NUCLEOTIDE SEQUENCE</scope>
</reference>
<accession>A0A8H3G3R1</accession>
<protein>
    <submittedName>
        <fullName evidence="1">Uncharacterized protein</fullName>
    </submittedName>
</protein>
<proteinExistence type="predicted"/>
<evidence type="ECO:0000313" key="1">
    <source>
        <dbReference type="EMBL" id="CAF9936147.1"/>
    </source>
</evidence>
<dbReference type="AlphaFoldDB" id="A0A8H3G3R1"/>
<evidence type="ECO:0000313" key="2">
    <source>
        <dbReference type="Proteomes" id="UP000664203"/>
    </source>
</evidence>